<gene>
    <name evidence="2" type="ORF">CALMAC_LOCUS9395</name>
</gene>
<dbReference type="OrthoDB" id="6624682at2759"/>
<keyword evidence="3" id="KW-1185">Reference proteome</keyword>
<name>A0A653CIG6_CALMS</name>
<dbReference type="EMBL" id="CAACVG010007941">
    <property type="protein sequence ID" value="VEN47712.1"/>
    <property type="molecule type" value="Genomic_DNA"/>
</dbReference>
<feature type="compositionally biased region" description="Polar residues" evidence="1">
    <location>
        <begin position="19"/>
        <end position="36"/>
    </location>
</feature>
<feature type="region of interest" description="Disordered" evidence="1">
    <location>
        <begin position="15"/>
        <end position="72"/>
    </location>
</feature>
<sequence>MRKRFYDLLDDTFSLFGSRKSSPVNKQSTGIRSRQVPSEAKSHSAANSRSADDLKASTPRQRPKTTDLRKADYQIAPKGAWSSKAPSPLIRPLSACVVDQKTVGVNVEHIISEGRFGKDDPAVSLIRTIKSEIERVSLPGSATALRK</sequence>
<protein>
    <submittedName>
        <fullName evidence="2">Uncharacterized protein</fullName>
    </submittedName>
</protein>
<proteinExistence type="predicted"/>
<organism evidence="2 3">
    <name type="scientific">Callosobruchus maculatus</name>
    <name type="common">Southern cowpea weevil</name>
    <name type="synonym">Pulse bruchid</name>
    <dbReference type="NCBI Taxonomy" id="64391"/>
    <lineage>
        <taxon>Eukaryota</taxon>
        <taxon>Metazoa</taxon>
        <taxon>Ecdysozoa</taxon>
        <taxon>Arthropoda</taxon>
        <taxon>Hexapoda</taxon>
        <taxon>Insecta</taxon>
        <taxon>Pterygota</taxon>
        <taxon>Neoptera</taxon>
        <taxon>Endopterygota</taxon>
        <taxon>Coleoptera</taxon>
        <taxon>Polyphaga</taxon>
        <taxon>Cucujiformia</taxon>
        <taxon>Chrysomeloidea</taxon>
        <taxon>Chrysomelidae</taxon>
        <taxon>Bruchinae</taxon>
        <taxon>Bruchini</taxon>
        <taxon>Callosobruchus</taxon>
    </lineage>
</organism>
<evidence type="ECO:0000313" key="2">
    <source>
        <dbReference type="EMBL" id="VEN47712.1"/>
    </source>
</evidence>
<dbReference type="Proteomes" id="UP000410492">
    <property type="component" value="Unassembled WGS sequence"/>
</dbReference>
<reference evidence="2 3" key="1">
    <citation type="submission" date="2019-01" db="EMBL/GenBank/DDBJ databases">
        <authorList>
            <person name="Sayadi A."/>
        </authorList>
    </citation>
    <scope>NUCLEOTIDE SEQUENCE [LARGE SCALE GENOMIC DNA]</scope>
</reference>
<evidence type="ECO:0000313" key="3">
    <source>
        <dbReference type="Proteomes" id="UP000410492"/>
    </source>
</evidence>
<accession>A0A653CIG6</accession>
<dbReference type="AlphaFoldDB" id="A0A653CIG6"/>
<evidence type="ECO:0000256" key="1">
    <source>
        <dbReference type="SAM" id="MobiDB-lite"/>
    </source>
</evidence>